<organism evidence="2 3">
    <name type="scientific">Schistosoma mansoni</name>
    <name type="common">Blood fluke</name>
    <dbReference type="NCBI Taxonomy" id="6183"/>
    <lineage>
        <taxon>Eukaryota</taxon>
        <taxon>Metazoa</taxon>
        <taxon>Spiralia</taxon>
        <taxon>Lophotrochozoa</taxon>
        <taxon>Platyhelminthes</taxon>
        <taxon>Trematoda</taxon>
        <taxon>Digenea</taxon>
        <taxon>Strigeidida</taxon>
        <taxon>Schistosomatoidea</taxon>
        <taxon>Schistosomatidae</taxon>
        <taxon>Schistosoma</taxon>
    </lineage>
</organism>
<feature type="signal peptide" evidence="1">
    <location>
        <begin position="1"/>
        <end position="19"/>
    </location>
</feature>
<evidence type="ECO:0000313" key="2">
    <source>
        <dbReference type="Proteomes" id="UP000008854"/>
    </source>
</evidence>
<dbReference type="Proteomes" id="UP000008854">
    <property type="component" value="Unassembled WGS sequence"/>
</dbReference>
<evidence type="ECO:0000313" key="3">
    <source>
        <dbReference type="WBParaSite" id="Smp_322230.2"/>
    </source>
</evidence>
<keyword evidence="2" id="KW-1185">Reference proteome</keyword>
<dbReference type="InParanoid" id="A0A5K4F7W2"/>
<dbReference type="WBParaSite" id="Smp_322230.2">
    <property type="protein sequence ID" value="Smp_322230.2"/>
    <property type="gene ID" value="Smp_322230"/>
</dbReference>
<name>A0A5K4F7W2_SCHMA</name>
<protein>
    <submittedName>
        <fullName evidence="3">Secreted protein</fullName>
    </submittedName>
</protein>
<reference evidence="2" key="1">
    <citation type="journal article" date="2012" name="PLoS Negl. Trop. Dis.">
        <title>A systematically improved high quality genome and transcriptome of the human blood fluke Schistosoma mansoni.</title>
        <authorList>
            <person name="Protasio A.V."/>
            <person name="Tsai I.J."/>
            <person name="Babbage A."/>
            <person name="Nichol S."/>
            <person name="Hunt M."/>
            <person name="Aslett M.A."/>
            <person name="De Silva N."/>
            <person name="Velarde G.S."/>
            <person name="Anderson T.J."/>
            <person name="Clark R.C."/>
            <person name="Davidson C."/>
            <person name="Dillon G.P."/>
            <person name="Holroyd N.E."/>
            <person name="LoVerde P.T."/>
            <person name="Lloyd C."/>
            <person name="McQuillan J."/>
            <person name="Oliveira G."/>
            <person name="Otto T.D."/>
            <person name="Parker-Manuel S.J."/>
            <person name="Quail M.A."/>
            <person name="Wilson R.A."/>
            <person name="Zerlotini A."/>
            <person name="Dunne D.W."/>
            <person name="Berriman M."/>
        </authorList>
    </citation>
    <scope>NUCLEOTIDE SEQUENCE [LARGE SCALE GENOMIC DNA]</scope>
    <source>
        <strain evidence="2">Puerto Rican</strain>
    </source>
</reference>
<evidence type="ECO:0000256" key="1">
    <source>
        <dbReference type="SAM" id="SignalP"/>
    </source>
</evidence>
<accession>A0A5K4F7W2</accession>
<dbReference type="AlphaFoldDB" id="A0A5K4F7W2"/>
<reference evidence="3" key="2">
    <citation type="submission" date="2019-11" db="UniProtKB">
        <authorList>
            <consortium name="WormBaseParasite"/>
        </authorList>
    </citation>
    <scope>IDENTIFICATION</scope>
    <source>
        <strain evidence="3">Puerto Rican</strain>
    </source>
</reference>
<feature type="chain" id="PRO_5024359552" evidence="1">
    <location>
        <begin position="20"/>
        <end position="198"/>
    </location>
</feature>
<sequence>MIFCYVGLIAVILTTLAQAVTESDIKRKYRYDCAIYEVNMKQNPDREYRYELELLGSKSLKAVETSNKVELCDIPMCKNIVLKFDIYEKKKDDNEYKNIFSKQYEKSLEAPKISELKARYEKTETIINWQLQDYENCKDKELQFFLFGDKTVMQMAKGQEIRIPFLTKGNTYTVYAFPKHMDTETIVYTNIGFDIRVP</sequence>
<proteinExistence type="predicted"/>
<keyword evidence="1" id="KW-0732">Signal</keyword>
<dbReference type="ExpressionAtlas" id="A0A5K4F7W2">
    <property type="expression patterns" value="baseline"/>
</dbReference>